<organism evidence="3 4">
    <name type="scientific">Pelomonas candidula</name>
    <dbReference type="NCBI Taxonomy" id="3299025"/>
    <lineage>
        <taxon>Bacteria</taxon>
        <taxon>Pseudomonadati</taxon>
        <taxon>Pseudomonadota</taxon>
        <taxon>Betaproteobacteria</taxon>
        <taxon>Burkholderiales</taxon>
        <taxon>Sphaerotilaceae</taxon>
        <taxon>Roseateles</taxon>
    </lineage>
</organism>
<feature type="signal peptide" evidence="2">
    <location>
        <begin position="1"/>
        <end position="24"/>
    </location>
</feature>
<dbReference type="SUPFAM" id="SSF48452">
    <property type="entry name" value="TPR-like"/>
    <property type="match status" value="1"/>
</dbReference>
<dbReference type="RefSeq" id="WP_394405558.1">
    <property type="nucleotide sequence ID" value="NZ_JBIGIC010000001.1"/>
</dbReference>
<keyword evidence="4" id="KW-1185">Reference proteome</keyword>
<keyword evidence="2" id="KW-0732">Signal</keyword>
<dbReference type="Gene3D" id="1.25.40.10">
    <property type="entry name" value="Tetratricopeptide repeat domain"/>
    <property type="match status" value="1"/>
</dbReference>
<dbReference type="InterPro" id="IPR019734">
    <property type="entry name" value="TPR_rpt"/>
</dbReference>
<evidence type="ECO:0000256" key="2">
    <source>
        <dbReference type="SAM" id="SignalP"/>
    </source>
</evidence>
<comment type="caution">
    <text evidence="3">The sequence shown here is derived from an EMBL/GenBank/DDBJ whole genome shotgun (WGS) entry which is preliminary data.</text>
</comment>
<accession>A0ABW7H5H5</accession>
<proteinExistence type="predicted"/>
<sequence length="224" mass="24203">MKGLLRSLSLVVLIWSLGCTAALAEDRSLLPKYGPGAKSEAEQAADARFVATLEEGFGGDRQKAAQAVAARGWKALREGKPEEAMRRFNQAWLLKPDNGEALWGMGAVQGGSGRMSEALGLFQEADAAMSGDIDFAADYARTLGMAGAEAHDDALLQQAFARFAAVQQRAPQHTLNLQNWAITLFAAGNYAEAWVKVKLAEATPRRAELDQGFIVELQKKMPRP</sequence>
<dbReference type="PROSITE" id="PS50005">
    <property type="entry name" value="TPR"/>
    <property type="match status" value="1"/>
</dbReference>
<evidence type="ECO:0000256" key="1">
    <source>
        <dbReference type="PROSITE-ProRule" id="PRU00339"/>
    </source>
</evidence>
<protein>
    <submittedName>
        <fullName evidence="3">Tetratricopeptide repeat protein</fullName>
    </submittedName>
</protein>
<feature type="repeat" description="TPR" evidence="1">
    <location>
        <begin position="65"/>
        <end position="98"/>
    </location>
</feature>
<evidence type="ECO:0000313" key="3">
    <source>
        <dbReference type="EMBL" id="MFG6485151.1"/>
    </source>
</evidence>
<gene>
    <name evidence="3" type="ORF">ACG04R_00630</name>
</gene>
<feature type="chain" id="PRO_5046402114" evidence="2">
    <location>
        <begin position="25"/>
        <end position="224"/>
    </location>
</feature>
<keyword evidence="1" id="KW-0802">TPR repeat</keyword>
<name>A0ABW7H5H5_9BURK</name>
<dbReference type="InterPro" id="IPR011990">
    <property type="entry name" value="TPR-like_helical_dom_sf"/>
</dbReference>
<dbReference type="EMBL" id="JBIGIC010000001">
    <property type="protein sequence ID" value="MFG6485151.1"/>
    <property type="molecule type" value="Genomic_DNA"/>
</dbReference>
<dbReference type="Proteomes" id="UP001606134">
    <property type="component" value="Unassembled WGS sequence"/>
</dbReference>
<dbReference type="PROSITE" id="PS51257">
    <property type="entry name" value="PROKAR_LIPOPROTEIN"/>
    <property type="match status" value="1"/>
</dbReference>
<reference evidence="3 4" key="1">
    <citation type="submission" date="2024-08" db="EMBL/GenBank/DDBJ databases">
        <authorList>
            <person name="Lu H."/>
        </authorList>
    </citation>
    <scope>NUCLEOTIDE SEQUENCE [LARGE SCALE GENOMIC DNA]</scope>
    <source>
        <strain evidence="3 4">BYS78W</strain>
    </source>
</reference>
<evidence type="ECO:0000313" key="4">
    <source>
        <dbReference type="Proteomes" id="UP001606134"/>
    </source>
</evidence>